<dbReference type="Gene3D" id="2.40.10.10">
    <property type="entry name" value="Trypsin-like serine proteases"/>
    <property type="match status" value="1"/>
</dbReference>
<dbReference type="GeneID" id="111350740"/>
<evidence type="ECO:0000259" key="7">
    <source>
        <dbReference type="PROSITE" id="PS50240"/>
    </source>
</evidence>
<dbReference type="GO" id="GO:0004252">
    <property type="term" value="F:serine-type endopeptidase activity"/>
    <property type="evidence" value="ECO:0007669"/>
    <property type="project" value="InterPro"/>
</dbReference>
<keyword evidence="3" id="KW-0720">Serine protease</keyword>
<dbReference type="KEGG" id="sliu:111350740"/>
<dbReference type="SMART" id="SM00020">
    <property type="entry name" value="Tryp_SPc"/>
    <property type="match status" value="1"/>
</dbReference>
<evidence type="ECO:0000256" key="6">
    <source>
        <dbReference type="SAM" id="SignalP"/>
    </source>
</evidence>
<feature type="compositionally biased region" description="Basic and acidic residues" evidence="5">
    <location>
        <begin position="639"/>
        <end position="656"/>
    </location>
</feature>
<dbReference type="GO" id="GO:0006508">
    <property type="term" value="P:proteolysis"/>
    <property type="evidence" value="ECO:0007669"/>
    <property type="project" value="UniProtKB-KW"/>
</dbReference>
<proteinExistence type="predicted"/>
<dbReference type="Proteomes" id="UP000301870">
    <property type="component" value="Chromosome 12"/>
</dbReference>
<dbReference type="PANTHER" id="PTHR24276">
    <property type="entry name" value="POLYSERASE-RELATED"/>
    <property type="match status" value="1"/>
</dbReference>
<feature type="signal peptide" evidence="6">
    <location>
        <begin position="1"/>
        <end position="16"/>
    </location>
</feature>
<dbReference type="AlphaFoldDB" id="A0A9J7DX02"/>
<dbReference type="OrthoDB" id="6380398at2759"/>
<dbReference type="InterPro" id="IPR050430">
    <property type="entry name" value="Peptidase_S1"/>
</dbReference>
<feature type="region of interest" description="Disordered" evidence="5">
    <location>
        <begin position="599"/>
        <end position="620"/>
    </location>
</feature>
<sequence>MKLTAIIMFLIPVVVARHNHRTLLETILKSNENVYFKVDDDVQNIMNNLFDSLNLAPDFPLRSRIKLLLTMHYDLKSIAAKNFEVHDKMLDAVEVSIDNNTTTGIALFNIIGDILDNKPYNLSSTLYGKYVPRKRTKHKKVSHVPRAVTTTTETILETVTTPQPVFSDSKEFMEFIQDFIKKIDQLSENDFSKPPPVAVPTEADDDDNLEYWEPPPVLELDFVNDTDSRRIFKGKRSKIRSYPFIVSIHLMGTFACAGSILTKDLVISAASCLQLLHNNRFYRENPSALSIRIGSDYFARGGEVIGIVETYFHPSYDPKTLANNLVLLRLYKHIKFLRREKKVKRIRFDRTPANLATNTEDIIVIGWGARKKSNVIDQFERMLVAKLDIYQVNECAEIYSPTFVTDKHFCAGFISAGGGACNKDVGGPGVVGGTLIGVISFGAPICGAVDSPTVFTKLGYYRKWIDSVIKTRSGIKAIGARTTHRPLTHVTWPTFIITTDPKIVPITQTNAQEKNFKAKKVFALKHGKHKPILTDIDSLPDVMYEDLPEEDVADMFTTTTKRLNPMQHPLVNKSFFPLPGLHIPKETSEYVTITLSSSNTLPPHLTEPQHEPTETVTERTASDTIGSFTDFFLNSYERTTEPSSYERRSSRKDRGPESYLDNNLRDKHSSQSPRPHFRGEADYINDNYLVEPDLPKYA</sequence>
<protein>
    <submittedName>
        <fullName evidence="9">Uncharacterized protein LOC111350740</fullName>
    </submittedName>
</protein>
<feature type="region of interest" description="Disordered" evidence="5">
    <location>
        <begin position="639"/>
        <end position="683"/>
    </location>
</feature>
<dbReference type="SUPFAM" id="SSF50494">
    <property type="entry name" value="Trypsin-like serine proteases"/>
    <property type="match status" value="1"/>
</dbReference>
<keyword evidence="2" id="KW-0378">Hydrolase</keyword>
<dbReference type="InterPro" id="IPR043504">
    <property type="entry name" value="Peptidase_S1_PA_chymotrypsin"/>
</dbReference>
<feature type="compositionally biased region" description="Basic and acidic residues" evidence="5">
    <location>
        <begin position="607"/>
        <end position="620"/>
    </location>
</feature>
<feature type="domain" description="Peptidase S1" evidence="7">
    <location>
        <begin position="231"/>
        <end position="470"/>
    </location>
</feature>
<accession>A0A9J7DX02</accession>
<dbReference type="InterPro" id="IPR009003">
    <property type="entry name" value="Peptidase_S1_PA"/>
</dbReference>
<dbReference type="Pfam" id="PF00089">
    <property type="entry name" value="Trypsin"/>
    <property type="match status" value="1"/>
</dbReference>
<feature type="chain" id="PRO_5039924020" evidence="6">
    <location>
        <begin position="17"/>
        <end position="698"/>
    </location>
</feature>
<keyword evidence="1" id="KW-0645">Protease</keyword>
<organism evidence="8 9">
    <name type="scientific">Spodoptera litura</name>
    <name type="common">Asian cotton leafworm</name>
    <dbReference type="NCBI Taxonomy" id="69820"/>
    <lineage>
        <taxon>Eukaryota</taxon>
        <taxon>Metazoa</taxon>
        <taxon>Ecdysozoa</taxon>
        <taxon>Arthropoda</taxon>
        <taxon>Hexapoda</taxon>
        <taxon>Insecta</taxon>
        <taxon>Pterygota</taxon>
        <taxon>Neoptera</taxon>
        <taxon>Endopterygota</taxon>
        <taxon>Lepidoptera</taxon>
        <taxon>Glossata</taxon>
        <taxon>Ditrysia</taxon>
        <taxon>Noctuoidea</taxon>
        <taxon>Noctuidae</taxon>
        <taxon>Amphipyrinae</taxon>
        <taxon>Spodoptera</taxon>
    </lineage>
</organism>
<evidence type="ECO:0000313" key="9">
    <source>
        <dbReference type="RefSeq" id="XP_022818166.1"/>
    </source>
</evidence>
<evidence type="ECO:0000256" key="3">
    <source>
        <dbReference type="ARBA" id="ARBA00022825"/>
    </source>
</evidence>
<evidence type="ECO:0000256" key="4">
    <source>
        <dbReference type="ARBA" id="ARBA00023157"/>
    </source>
</evidence>
<evidence type="ECO:0000313" key="8">
    <source>
        <dbReference type="Proteomes" id="UP000301870"/>
    </source>
</evidence>
<keyword evidence="6" id="KW-0732">Signal</keyword>
<evidence type="ECO:0000256" key="1">
    <source>
        <dbReference type="ARBA" id="ARBA00022670"/>
    </source>
</evidence>
<dbReference type="PANTHER" id="PTHR24276:SF98">
    <property type="entry name" value="FI18310P1-RELATED"/>
    <property type="match status" value="1"/>
</dbReference>
<dbReference type="PROSITE" id="PS50240">
    <property type="entry name" value="TRYPSIN_DOM"/>
    <property type="match status" value="1"/>
</dbReference>
<evidence type="ECO:0000256" key="2">
    <source>
        <dbReference type="ARBA" id="ARBA00022801"/>
    </source>
</evidence>
<dbReference type="InterPro" id="IPR001254">
    <property type="entry name" value="Trypsin_dom"/>
</dbReference>
<gene>
    <name evidence="9" type="primary">LOC111350740</name>
</gene>
<keyword evidence="4" id="KW-1015">Disulfide bond</keyword>
<dbReference type="RefSeq" id="XP_022818166.1">
    <property type="nucleotide sequence ID" value="XM_022962398.1"/>
</dbReference>
<dbReference type="CDD" id="cd00190">
    <property type="entry name" value="Tryp_SPc"/>
    <property type="match status" value="1"/>
</dbReference>
<reference evidence="9" key="1">
    <citation type="submission" date="2025-08" db="UniProtKB">
        <authorList>
            <consortium name="RefSeq"/>
        </authorList>
    </citation>
    <scope>IDENTIFICATION</scope>
    <source>
        <strain evidence="9">Ishihara</strain>
        <tissue evidence="9">Whole body</tissue>
    </source>
</reference>
<evidence type="ECO:0000256" key="5">
    <source>
        <dbReference type="SAM" id="MobiDB-lite"/>
    </source>
</evidence>
<keyword evidence="8" id="KW-1185">Reference proteome</keyword>
<name>A0A9J7DX02_SPOLT</name>